<sequence length="217" mass="23625">METRSGNSDAAVDESSSSSSSSYPEEVQRFMRIPWCAKYLSPTTTATTTPGGRGDLVVRVHENRTVLSSWQNQFVGGTLNTPDTIAGWVDLFPAPGPPPHYRIDEFLSLIALNEGMIGFPGSVHGGAAALLLDEVTGMHVASQRAPGQPPNKGYRTAYLKATYLKPMPAPGVVLVRSRIVRVEGRKNYVEAQIEDERREALVKGEVLYIALKSDPKL</sequence>
<protein>
    <recommendedName>
        <fullName evidence="2">Thioesterase domain-containing protein</fullName>
    </recommendedName>
</protein>
<reference evidence="3 4" key="1">
    <citation type="submission" date="2023-01" db="EMBL/GenBank/DDBJ databases">
        <title>Analysis of 21 Apiospora genomes using comparative genomics revels a genus with tremendous synthesis potential of carbohydrate active enzymes and secondary metabolites.</title>
        <authorList>
            <person name="Sorensen T."/>
        </authorList>
    </citation>
    <scope>NUCLEOTIDE SEQUENCE [LARGE SCALE GENOMIC DNA]</scope>
    <source>
        <strain evidence="3 4">CBS 83171</strain>
    </source>
</reference>
<keyword evidence="4" id="KW-1185">Reference proteome</keyword>
<dbReference type="SUPFAM" id="SSF54637">
    <property type="entry name" value="Thioesterase/thiol ester dehydrase-isomerase"/>
    <property type="match status" value="1"/>
</dbReference>
<feature type="domain" description="Thioesterase" evidence="2">
    <location>
        <begin position="121"/>
        <end position="198"/>
    </location>
</feature>
<dbReference type="InterPro" id="IPR052061">
    <property type="entry name" value="PTE-AB_protein"/>
</dbReference>
<feature type="region of interest" description="Disordered" evidence="1">
    <location>
        <begin position="1"/>
        <end position="25"/>
    </location>
</feature>
<dbReference type="InterPro" id="IPR006683">
    <property type="entry name" value="Thioestr_dom"/>
</dbReference>
<dbReference type="CDD" id="cd03443">
    <property type="entry name" value="PaaI_thioesterase"/>
    <property type="match status" value="1"/>
</dbReference>
<dbReference type="PANTHER" id="PTHR47260:SF6">
    <property type="entry name" value="THIOESTERASE DOMAIN-CONTAINING PROTEIN"/>
    <property type="match status" value="1"/>
</dbReference>
<dbReference type="InterPro" id="IPR029069">
    <property type="entry name" value="HotDog_dom_sf"/>
</dbReference>
<evidence type="ECO:0000313" key="4">
    <source>
        <dbReference type="Proteomes" id="UP001446871"/>
    </source>
</evidence>
<organism evidence="3 4">
    <name type="scientific">Apiospora saccharicola</name>
    <dbReference type="NCBI Taxonomy" id="335842"/>
    <lineage>
        <taxon>Eukaryota</taxon>
        <taxon>Fungi</taxon>
        <taxon>Dikarya</taxon>
        <taxon>Ascomycota</taxon>
        <taxon>Pezizomycotina</taxon>
        <taxon>Sordariomycetes</taxon>
        <taxon>Xylariomycetidae</taxon>
        <taxon>Amphisphaeriales</taxon>
        <taxon>Apiosporaceae</taxon>
        <taxon>Apiospora</taxon>
    </lineage>
</organism>
<dbReference type="Gene3D" id="3.10.129.10">
    <property type="entry name" value="Hotdog Thioesterase"/>
    <property type="match status" value="1"/>
</dbReference>
<proteinExistence type="predicted"/>
<dbReference type="Proteomes" id="UP001446871">
    <property type="component" value="Unassembled WGS sequence"/>
</dbReference>
<name>A0ABR1V1X2_9PEZI</name>
<accession>A0ABR1V1X2</accession>
<gene>
    <name evidence="3" type="ORF">PG996_008675</name>
</gene>
<evidence type="ECO:0000313" key="3">
    <source>
        <dbReference type="EMBL" id="KAK8064023.1"/>
    </source>
</evidence>
<evidence type="ECO:0000256" key="1">
    <source>
        <dbReference type="SAM" id="MobiDB-lite"/>
    </source>
</evidence>
<dbReference type="PANTHER" id="PTHR47260">
    <property type="entry name" value="UPF0644 PROTEIN PB2B4.06"/>
    <property type="match status" value="1"/>
</dbReference>
<dbReference type="Pfam" id="PF03061">
    <property type="entry name" value="4HBT"/>
    <property type="match status" value="1"/>
</dbReference>
<dbReference type="EMBL" id="JAQQWM010000005">
    <property type="protein sequence ID" value="KAK8064023.1"/>
    <property type="molecule type" value="Genomic_DNA"/>
</dbReference>
<comment type="caution">
    <text evidence="3">The sequence shown here is derived from an EMBL/GenBank/DDBJ whole genome shotgun (WGS) entry which is preliminary data.</text>
</comment>
<evidence type="ECO:0000259" key="2">
    <source>
        <dbReference type="Pfam" id="PF03061"/>
    </source>
</evidence>